<gene>
    <name evidence="11" type="ORF">HNY73_012084</name>
</gene>
<keyword evidence="4" id="KW-0479">Metal-binding</keyword>
<dbReference type="Pfam" id="PF05649">
    <property type="entry name" value="Peptidase_M13_N"/>
    <property type="match status" value="1"/>
</dbReference>
<reference evidence="11" key="2">
    <citation type="submission" date="2020-06" db="EMBL/GenBank/DDBJ databases">
        <authorList>
            <person name="Sheffer M."/>
        </authorList>
    </citation>
    <scope>NUCLEOTIDE SEQUENCE</scope>
</reference>
<dbReference type="Gene3D" id="3.40.390.10">
    <property type="entry name" value="Collagenase (Catalytic Domain)"/>
    <property type="match status" value="2"/>
</dbReference>
<dbReference type="GO" id="GO:0004222">
    <property type="term" value="F:metalloendopeptidase activity"/>
    <property type="evidence" value="ECO:0007669"/>
    <property type="project" value="InterPro"/>
</dbReference>
<dbReference type="PANTHER" id="PTHR11733">
    <property type="entry name" value="ZINC METALLOPROTEASE FAMILY M13 NEPRILYSIN-RELATED"/>
    <property type="match status" value="1"/>
</dbReference>
<evidence type="ECO:0000259" key="10">
    <source>
        <dbReference type="Pfam" id="PF05649"/>
    </source>
</evidence>
<keyword evidence="8" id="KW-0472">Membrane</keyword>
<feature type="domain" description="Peptidase M13 N-terminal" evidence="10">
    <location>
        <begin position="110"/>
        <end position="491"/>
    </location>
</feature>
<evidence type="ECO:0000256" key="2">
    <source>
        <dbReference type="ARBA" id="ARBA00007357"/>
    </source>
</evidence>
<dbReference type="GO" id="GO:0016485">
    <property type="term" value="P:protein processing"/>
    <property type="evidence" value="ECO:0007669"/>
    <property type="project" value="TreeGrafter"/>
</dbReference>
<keyword evidence="12" id="KW-1185">Reference proteome</keyword>
<dbReference type="PANTHER" id="PTHR11733:SF240">
    <property type="entry name" value="GH14155P-RELATED"/>
    <property type="match status" value="1"/>
</dbReference>
<dbReference type="PROSITE" id="PS51885">
    <property type="entry name" value="NEPRILYSIN"/>
    <property type="match status" value="1"/>
</dbReference>
<reference evidence="11" key="1">
    <citation type="journal article" date="2020" name="bioRxiv">
        <title>Chromosome-level reference genome of the European wasp spider Argiope bruennichi: a resource for studies on range expansion and evolutionary adaptation.</title>
        <authorList>
            <person name="Sheffer M.M."/>
            <person name="Hoppe A."/>
            <person name="Krehenwinkel H."/>
            <person name="Uhl G."/>
            <person name="Kuss A.W."/>
            <person name="Jensen L."/>
            <person name="Jensen C."/>
            <person name="Gillespie R.G."/>
            <person name="Hoff K.J."/>
            <person name="Prost S."/>
        </authorList>
    </citation>
    <scope>NUCLEOTIDE SEQUENCE</scope>
</reference>
<evidence type="ECO:0000313" key="12">
    <source>
        <dbReference type="Proteomes" id="UP000807504"/>
    </source>
</evidence>
<dbReference type="Pfam" id="PF01431">
    <property type="entry name" value="Peptidase_M13"/>
    <property type="match status" value="1"/>
</dbReference>
<feature type="transmembrane region" description="Helical" evidence="8">
    <location>
        <begin position="34"/>
        <end position="58"/>
    </location>
</feature>
<dbReference type="CDD" id="cd08662">
    <property type="entry name" value="M13"/>
    <property type="match status" value="1"/>
</dbReference>
<keyword evidence="8" id="KW-0812">Transmembrane</keyword>
<evidence type="ECO:0000256" key="4">
    <source>
        <dbReference type="ARBA" id="ARBA00022723"/>
    </source>
</evidence>
<evidence type="ECO:0000256" key="6">
    <source>
        <dbReference type="ARBA" id="ARBA00022833"/>
    </source>
</evidence>
<dbReference type="InterPro" id="IPR018497">
    <property type="entry name" value="Peptidase_M13_C"/>
</dbReference>
<dbReference type="SUPFAM" id="SSF55486">
    <property type="entry name" value="Metalloproteases ('zincins'), catalytic domain"/>
    <property type="match status" value="1"/>
</dbReference>
<protein>
    <submittedName>
        <fullName evidence="11">Endothelin-converting enzyme 1 like protein</fullName>
    </submittedName>
</protein>
<dbReference type="EMBL" id="JABXBU010001863">
    <property type="protein sequence ID" value="KAF8781714.1"/>
    <property type="molecule type" value="Genomic_DNA"/>
</dbReference>
<keyword evidence="7" id="KW-0482">Metalloprotease</keyword>
<evidence type="ECO:0000256" key="7">
    <source>
        <dbReference type="ARBA" id="ARBA00023049"/>
    </source>
</evidence>
<proteinExistence type="inferred from homology"/>
<name>A0A8T0EVE3_ARGBR</name>
<evidence type="ECO:0000256" key="1">
    <source>
        <dbReference type="ARBA" id="ARBA00001947"/>
    </source>
</evidence>
<dbReference type="GO" id="GO:0046872">
    <property type="term" value="F:metal ion binding"/>
    <property type="evidence" value="ECO:0007669"/>
    <property type="project" value="UniProtKB-KW"/>
</dbReference>
<evidence type="ECO:0000256" key="8">
    <source>
        <dbReference type="SAM" id="Phobius"/>
    </source>
</evidence>
<dbReference type="GO" id="GO:0005886">
    <property type="term" value="C:plasma membrane"/>
    <property type="evidence" value="ECO:0007669"/>
    <property type="project" value="TreeGrafter"/>
</dbReference>
<dbReference type="Gene3D" id="1.10.1380.10">
    <property type="entry name" value="Neutral endopeptidase , domain2"/>
    <property type="match status" value="1"/>
</dbReference>
<comment type="similarity">
    <text evidence="2">Belongs to the peptidase M13 family.</text>
</comment>
<organism evidence="11 12">
    <name type="scientific">Argiope bruennichi</name>
    <name type="common">Wasp spider</name>
    <name type="synonym">Aranea bruennichi</name>
    <dbReference type="NCBI Taxonomy" id="94029"/>
    <lineage>
        <taxon>Eukaryota</taxon>
        <taxon>Metazoa</taxon>
        <taxon>Ecdysozoa</taxon>
        <taxon>Arthropoda</taxon>
        <taxon>Chelicerata</taxon>
        <taxon>Arachnida</taxon>
        <taxon>Araneae</taxon>
        <taxon>Araneomorphae</taxon>
        <taxon>Entelegynae</taxon>
        <taxon>Araneoidea</taxon>
        <taxon>Araneidae</taxon>
        <taxon>Argiope</taxon>
    </lineage>
</organism>
<dbReference type="InterPro" id="IPR000718">
    <property type="entry name" value="Peptidase_M13"/>
</dbReference>
<dbReference type="Proteomes" id="UP000807504">
    <property type="component" value="Unassembled WGS sequence"/>
</dbReference>
<keyword evidence="6" id="KW-0862">Zinc</keyword>
<dbReference type="InterPro" id="IPR042089">
    <property type="entry name" value="Peptidase_M13_dom_2"/>
</dbReference>
<sequence length="717" mass="82566">MSKLGILQAKQNDILIKSVHAQASTSPAPGGNKIPYIIAFVAIILVTSITLIIFHSVLGYKQLTERTLSLQQSNSEKFQKYKCDKRLCDSKECVSMASRILQLMNADVDPCLDFYEYSCGGYAKSIDVPSSLSIFNPGVETRLNIIFDIKKVMESPSDRNDSQTTRKMKELYRFCMNSEQRNIQQKLSLERWFSEIELKLDGFHTEYEIESATHISWKTLVSRLEEYQIHTIVKPRFKSSANTPIEKIEIDCAIPFFDPKVYLNITSNDNSYLLSLYKNYIKDALTLLPMKDAAKRRKFLDDVIQIETDVATAIKNTEDPPNPTISSENTLLLKDLWRTIIGDAIQEVEVQSVCKYNLDSILSTLNNADPEKVTSYVTWRMLSQLIPYLGNEYRKLYLRHVSELPGRGTAFKSLWQECSDLIRNELGLAAFKALVDADFFNIRQIQETKDAFLEVKKNFLLTFQSIEWARGIIKKLFLEKVQRMKINLGIPDTITQPNILDDVFRDVKNPLSGTSSYDYITNTVRIDIGLLYPPLFLYSGNIPKYFQFGEYSLLASQMTHAFDTIGSFYDGKGRKWEKILWPQIMEEKYDFYVQCLQNQTEVLRNSSEDDNKELLNTIITDIGSFLVLYDGLVDHLETWKNEKHLPGLDVTKEQLYYVRIAQRYCEQRKSSMRLNDEYNLPARIRVNTAVSNTKDFGEVYGCPPKSTLNPELKCNLL</sequence>
<evidence type="ECO:0000259" key="9">
    <source>
        <dbReference type="Pfam" id="PF01431"/>
    </source>
</evidence>
<dbReference type="InterPro" id="IPR024079">
    <property type="entry name" value="MetalloPept_cat_dom_sf"/>
</dbReference>
<evidence type="ECO:0000256" key="3">
    <source>
        <dbReference type="ARBA" id="ARBA00022670"/>
    </source>
</evidence>
<evidence type="ECO:0000313" key="11">
    <source>
        <dbReference type="EMBL" id="KAF8781714.1"/>
    </source>
</evidence>
<dbReference type="AlphaFoldDB" id="A0A8T0EVE3"/>
<keyword evidence="8" id="KW-1133">Transmembrane helix</keyword>
<comment type="cofactor">
    <cofactor evidence="1">
        <name>Zn(2+)</name>
        <dbReference type="ChEBI" id="CHEBI:29105"/>
    </cofactor>
</comment>
<feature type="domain" description="Peptidase M13 C-terminal" evidence="9">
    <location>
        <begin position="518"/>
        <end position="715"/>
    </location>
</feature>
<keyword evidence="5" id="KW-0378">Hydrolase</keyword>
<dbReference type="InterPro" id="IPR008753">
    <property type="entry name" value="Peptidase_M13_N"/>
</dbReference>
<accession>A0A8T0EVE3</accession>
<evidence type="ECO:0000256" key="5">
    <source>
        <dbReference type="ARBA" id="ARBA00022801"/>
    </source>
</evidence>
<keyword evidence="3" id="KW-0645">Protease</keyword>
<comment type="caution">
    <text evidence="11">The sequence shown here is derived from an EMBL/GenBank/DDBJ whole genome shotgun (WGS) entry which is preliminary data.</text>
</comment>